<keyword evidence="1" id="KW-0812">Transmembrane</keyword>
<evidence type="ECO:0000313" key="2">
    <source>
        <dbReference type="EMBL" id="MEQ2205126.1"/>
    </source>
</evidence>
<keyword evidence="1" id="KW-1133">Transmembrane helix</keyword>
<evidence type="ECO:0000313" key="3">
    <source>
        <dbReference type="Proteomes" id="UP001434883"/>
    </source>
</evidence>
<feature type="transmembrane region" description="Helical" evidence="1">
    <location>
        <begin position="160"/>
        <end position="180"/>
    </location>
</feature>
<dbReference type="EMBL" id="JAHRIN010040086">
    <property type="protein sequence ID" value="MEQ2205126.1"/>
    <property type="molecule type" value="Genomic_DNA"/>
</dbReference>
<keyword evidence="3" id="KW-1185">Reference proteome</keyword>
<protein>
    <submittedName>
        <fullName evidence="2">Uncharacterized protein</fullName>
    </submittedName>
</protein>
<organism evidence="2 3">
    <name type="scientific">Xenoophorus captivus</name>
    <dbReference type="NCBI Taxonomy" id="1517983"/>
    <lineage>
        <taxon>Eukaryota</taxon>
        <taxon>Metazoa</taxon>
        <taxon>Chordata</taxon>
        <taxon>Craniata</taxon>
        <taxon>Vertebrata</taxon>
        <taxon>Euteleostomi</taxon>
        <taxon>Actinopterygii</taxon>
        <taxon>Neopterygii</taxon>
        <taxon>Teleostei</taxon>
        <taxon>Neoteleostei</taxon>
        <taxon>Acanthomorphata</taxon>
        <taxon>Ovalentaria</taxon>
        <taxon>Atherinomorphae</taxon>
        <taxon>Cyprinodontiformes</taxon>
        <taxon>Goodeidae</taxon>
        <taxon>Xenoophorus</taxon>
    </lineage>
</organism>
<proteinExistence type="predicted"/>
<gene>
    <name evidence="2" type="ORF">XENOCAPTIV_026206</name>
</gene>
<keyword evidence="1" id="KW-0472">Membrane</keyword>
<comment type="caution">
    <text evidence="2">The sequence shown here is derived from an EMBL/GenBank/DDBJ whole genome shotgun (WGS) entry which is preliminary data.</text>
</comment>
<name>A0ABV0RAG2_9TELE</name>
<sequence>MWKNCKSSLNLFLKRIFSKNIFVNLKVKYFLCIMKMKCSDVEIRDYIYFLSCTHLPTKNIQSPVSRKAMRTPTHISVENGNSRLKGWSSESALLRIMKLSPVWMKGVVMSTKRSLTAVTVSGATARSASWQKLQQQGSRIQTSSESIPWKMKLARFSRSIFYNLPCYMCNILVDMGYYLLTNYNEIKCLKTCPIREQITCSIKSQDKQIFINKTKEKTKMFKVEVKH</sequence>
<reference evidence="2 3" key="1">
    <citation type="submission" date="2021-06" db="EMBL/GenBank/DDBJ databases">
        <authorList>
            <person name="Palmer J.M."/>
        </authorList>
    </citation>
    <scope>NUCLEOTIDE SEQUENCE [LARGE SCALE GENOMIC DNA]</scope>
    <source>
        <strain evidence="2 3">XC_2019</strain>
        <tissue evidence="2">Muscle</tissue>
    </source>
</reference>
<evidence type="ECO:0000256" key="1">
    <source>
        <dbReference type="SAM" id="Phobius"/>
    </source>
</evidence>
<dbReference type="Proteomes" id="UP001434883">
    <property type="component" value="Unassembled WGS sequence"/>
</dbReference>
<accession>A0ABV0RAG2</accession>